<keyword evidence="7 10" id="KW-0449">Lipoprotein</keyword>
<dbReference type="InterPro" id="IPR016085">
    <property type="entry name" value="Protease_inh_B-barrel_dom"/>
</dbReference>
<dbReference type="SMR" id="C4WJY1"/>
<evidence type="ECO:0000313" key="11">
    <source>
        <dbReference type="Proteomes" id="UP000004386"/>
    </source>
</evidence>
<evidence type="ECO:0000256" key="4">
    <source>
        <dbReference type="ARBA" id="ARBA00023136"/>
    </source>
</evidence>
<evidence type="ECO:0000259" key="9">
    <source>
        <dbReference type="Pfam" id="PF02974"/>
    </source>
</evidence>
<dbReference type="InterPro" id="IPR010571">
    <property type="entry name" value="OM_lipoprot_Omp19_bac"/>
</dbReference>
<comment type="caution">
    <text evidence="10">The sequence shown here is derived from an EMBL/GenBank/DDBJ whole genome shotgun (WGS) entry which is preliminary data.</text>
</comment>
<feature type="region of interest" description="Disordered" evidence="8">
    <location>
        <begin position="51"/>
        <end position="102"/>
    </location>
</feature>
<dbReference type="GO" id="GO:0009279">
    <property type="term" value="C:cell outer membrane"/>
    <property type="evidence" value="ECO:0007669"/>
    <property type="project" value="UniProtKB-SubCell"/>
</dbReference>
<dbReference type="EMBL" id="ACQA01000001">
    <property type="protein sequence ID" value="EEQ96891.1"/>
    <property type="molecule type" value="Genomic_DNA"/>
</dbReference>
<dbReference type="AlphaFoldDB" id="C4WJY1"/>
<feature type="region of interest" description="Disordered" evidence="8">
    <location>
        <begin position="1"/>
        <end position="21"/>
    </location>
</feature>
<proteinExistence type="inferred from homology"/>
<dbReference type="SUPFAM" id="SSF50882">
    <property type="entry name" value="beta-Barrel protease inhibitors"/>
    <property type="match status" value="1"/>
</dbReference>
<feature type="domain" description="Alkaline proteinase inhibitor/ Outer membrane lipoprotein Omp19" evidence="9">
    <location>
        <begin position="112"/>
        <end position="202"/>
    </location>
</feature>
<comment type="subcellular location">
    <subcellularLocation>
        <location evidence="1">Cell outer membrane</location>
        <topology evidence="1">Lipid-anchor</topology>
    </subcellularLocation>
</comment>
<feature type="compositionally biased region" description="Pro residues" evidence="8">
    <location>
        <begin position="56"/>
        <end position="65"/>
    </location>
</feature>
<evidence type="ECO:0000256" key="3">
    <source>
        <dbReference type="ARBA" id="ARBA00022729"/>
    </source>
</evidence>
<organism evidence="10 11">
    <name type="scientific">Brucella intermedia LMG 3301</name>
    <dbReference type="NCBI Taxonomy" id="641118"/>
    <lineage>
        <taxon>Bacteria</taxon>
        <taxon>Pseudomonadati</taxon>
        <taxon>Pseudomonadota</taxon>
        <taxon>Alphaproteobacteria</taxon>
        <taxon>Hyphomicrobiales</taxon>
        <taxon>Brucellaceae</taxon>
        <taxon>Brucella/Ochrobactrum group</taxon>
        <taxon>Brucella</taxon>
    </lineage>
</organism>
<evidence type="ECO:0000256" key="6">
    <source>
        <dbReference type="ARBA" id="ARBA00023237"/>
    </source>
</evidence>
<evidence type="ECO:0000256" key="8">
    <source>
        <dbReference type="SAM" id="MobiDB-lite"/>
    </source>
</evidence>
<keyword evidence="4" id="KW-0472">Membrane</keyword>
<dbReference type="GO" id="GO:0004866">
    <property type="term" value="F:endopeptidase inhibitor activity"/>
    <property type="evidence" value="ECO:0007669"/>
    <property type="project" value="InterPro"/>
</dbReference>
<feature type="compositionally biased region" description="Low complexity" evidence="8">
    <location>
        <begin position="86"/>
        <end position="100"/>
    </location>
</feature>
<evidence type="ECO:0000256" key="5">
    <source>
        <dbReference type="ARBA" id="ARBA00023139"/>
    </source>
</evidence>
<sequence>MQGFGRKPGASPPLMRNAEMENQMGISKASLLSLAAAGIVLAGCQSSRFGNLDTVSPPPPPPPVAAAPAGTVQKGNLSSPNASQFPTAPTTNPNAQPGTQVASLPPASAPDLTPGSVAGVWNASLGGQSCKIATPQTKYGQGFRAGPLRCPGELGNLASWAVNGKQLVLYDANGGTVASLYSSGASRFDGQTSGGQAVSLSR</sequence>
<dbReference type="Gene3D" id="2.40.128.10">
    <property type="match status" value="1"/>
</dbReference>
<evidence type="ECO:0000256" key="2">
    <source>
        <dbReference type="ARBA" id="ARBA00007138"/>
    </source>
</evidence>
<gene>
    <name evidence="10" type="ORF">OINT_1002363</name>
</gene>
<accession>C4WJY1</accession>
<keyword evidence="3" id="KW-0732">Signal</keyword>
<keyword evidence="5" id="KW-0564">Palmitate</keyword>
<evidence type="ECO:0000313" key="10">
    <source>
        <dbReference type="EMBL" id="EEQ96891.1"/>
    </source>
</evidence>
<dbReference type="InterPro" id="IPR021140">
    <property type="entry name" value="Inh/Omp19"/>
</dbReference>
<feature type="compositionally biased region" description="Polar residues" evidence="8">
    <location>
        <begin position="73"/>
        <end position="85"/>
    </location>
</feature>
<reference evidence="10 11" key="1">
    <citation type="submission" date="2009-05" db="EMBL/GenBank/DDBJ databases">
        <authorList>
            <person name="Setubal J.C."/>
            <person name="Boyle S."/>
            <person name="Crasta O.R."/>
            <person name="Gillespie J.J."/>
            <person name="Kenyon R.W."/>
            <person name="Lu J."/>
            <person name="Mane S."/>
            <person name="Nagrani S."/>
            <person name="Shallom J.M."/>
            <person name="Shallom S."/>
            <person name="Shukla M."/>
            <person name="Snyder E.E."/>
            <person name="Sobral B.W."/>
            <person name="Wattam A.R."/>
            <person name="Will R."/>
            <person name="Williams K."/>
            <person name="Yoo H."/>
            <person name="Munk C."/>
            <person name="Tapia R."/>
            <person name="Green L."/>
            <person name="Rogers Y."/>
            <person name="Detter J.C."/>
            <person name="Bruce D."/>
            <person name="Brettin T.S."/>
            <person name="Tsolis R."/>
        </authorList>
    </citation>
    <scope>NUCLEOTIDE SEQUENCE [LARGE SCALE GENOMIC DNA]</scope>
    <source>
        <strain evidence="10 11">LMG 3301</strain>
    </source>
</reference>
<evidence type="ECO:0000256" key="1">
    <source>
        <dbReference type="ARBA" id="ARBA00004459"/>
    </source>
</evidence>
<protein>
    <submittedName>
        <fullName evidence="10">Outer membrane lipoprotein omp19</fullName>
    </submittedName>
</protein>
<evidence type="ECO:0000256" key="7">
    <source>
        <dbReference type="ARBA" id="ARBA00023288"/>
    </source>
</evidence>
<dbReference type="PIRSF" id="PIRSF034005">
    <property type="entry name" value="OM_lipoprot_Omp19_bac"/>
    <property type="match status" value="1"/>
</dbReference>
<dbReference type="HOGENOM" id="CLU_103254_0_0_5"/>
<dbReference type="Proteomes" id="UP000004386">
    <property type="component" value="Unassembled WGS sequence"/>
</dbReference>
<comment type="similarity">
    <text evidence="2">Belongs to the rhizobiaceae omp19 lipoprotein family.</text>
</comment>
<name>C4WJY1_9HYPH</name>
<dbReference type="Pfam" id="PF02974">
    <property type="entry name" value="Inh"/>
    <property type="match status" value="1"/>
</dbReference>
<keyword evidence="6" id="KW-0998">Cell outer membrane</keyword>